<dbReference type="EMBL" id="JAOPGA020000108">
    <property type="protein sequence ID" value="KAL0476860.1"/>
    <property type="molecule type" value="Genomic_DNA"/>
</dbReference>
<gene>
    <name evidence="2" type="ORF">AKO1_005651</name>
</gene>
<proteinExistence type="predicted"/>
<evidence type="ECO:0000313" key="2">
    <source>
        <dbReference type="EMBL" id="KAL0476860.1"/>
    </source>
</evidence>
<keyword evidence="3" id="KW-1185">Reference proteome</keyword>
<protein>
    <submittedName>
        <fullName evidence="2">CYP1A1</fullName>
    </submittedName>
</protein>
<name>A0AAW2YIR6_9EUKA</name>
<accession>A0AAW2YIR6</accession>
<evidence type="ECO:0000313" key="3">
    <source>
        <dbReference type="Proteomes" id="UP001431209"/>
    </source>
</evidence>
<comment type="caution">
    <text evidence="2">The sequence shown here is derived from an EMBL/GenBank/DDBJ whole genome shotgun (WGS) entry which is preliminary data.</text>
</comment>
<dbReference type="Proteomes" id="UP001431209">
    <property type="component" value="Unassembled WGS sequence"/>
</dbReference>
<feature type="region of interest" description="Disordered" evidence="1">
    <location>
        <begin position="80"/>
        <end position="99"/>
    </location>
</feature>
<reference evidence="2 3" key="1">
    <citation type="submission" date="2024-03" db="EMBL/GenBank/DDBJ databases">
        <title>The Acrasis kona genome and developmental transcriptomes reveal deep origins of eukaryotic multicellular pathways.</title>
        <authorList>
            <person name="Sheikh S."/>
            <person name="Fu C.-J."/>
            <person name="Brown M.W."/>
            <person name="Baldauf S.L."/>
        </authorList>
    </citation>
    <scope>NUCLEOTIDE SEQUENCE [LARGE SCALE GENOMIC DNA]</scope>
    <source>
        <strain evidence="2 3">ATCC MYA-3509</strain>
    </source>
</reference>
<sequence length="99" mass="12073">MRLSWIDKEIIPEEECEVCMLVKNSPCEQSHGRFIDLDLKVEKDKSLNEKQKTSLKKQADDHFDTFMKCYRSNEKMFEDRKKEYDEKENEELTKKYSRR</sequence>
<evidence type="ECO:0000256" key="1">
    <source>
        <dbReference type="SAM" id="MobiDB-lite"/>
    </source>
</evidence>
<organism evidence="2 3">
    <name type="scientific">Acrasis kona</name>
    <dbReference type="NCBI Taxonomy" id="1008807"/>
    <lineage>
        <taxon>Eukaryota</taxon>
        <taxon>Discoba</taxon>
        <taxon>Heterolobosea</taxon>
        <taxon>Tetramitia</taxon>
        <taxon>Eutetramitia</taxon>
        <taxon>Acrasidae</taxon>
        <taxon>Acrasis</taxon>
    </lineage>
</organism>
<dbReference type="AlphaFoldDB" id="A0AAW2YIR6"/>